<dbReference type="SUPFAM" id="SSF103501">
    <property type="entry name" value="Respiratory nitrate reductase 1 gamma chain"/>
    <property type="match status" value="1"/>
</dbReference>
<keyword evidence="4" id="KW-0408">Iron</keyword>
<dbReference type="PANTHER" id="PTHR43255">
    <property type="entry name" value="IRON-SULFUR-BINDING OXIDOREDUCTASE FADF-RELATED-RELATED"/>
    <property type="match status" value="1"/>
</dbReference>
<dbReference type="Proteomes" id="UP000642468">
    <property type="component" value="Unassembled WGS sequence"/>
</dbReference>
<name>A0ABR8JDE1_9BACT</name>
<feature type="domain" description="4Fe-4S ferredoxin-type" evidence="7">
    <location>
        <begin position="394"/>
        <end position="424"/>
    </location>
</feature>
<dbReference type="PROSITE" id="PS00198">
    <property type="entry name" value="4FE4S_FER_1"/>
    <property type="match status" value="2"/>
</dbReference>
<dbReference type="Gene3D" id="1.20.950.20">
    <property type="entry name" value="Transmembrane di-heme cytochromes, Chain C"/>
    <property type="match status" value="1"/>
</dbReference>
<dbReference type="InterPro" id="IPR036197">
    <property type="entry name" value="NarG-like_sf"/>
</dbReference>
<keyword evidence="2" id="KW-0479">Metal-binding</keyword>
<keyword evidence="6" id="KW-1133">Transmembrane helix</keyword>
<evidence type="ECO:0000256" key="2">
    <source>
        <dbReference type="ARBA" id="ARBA00022723"/>
    </source>
</evidence>
<sequence length="480" mass="53673">MHNDYISAPTSNLPFPVHFSFQNIIFLLVAVAGFGLFAWQAQKIRANILVGRDRDMSGNVNERLWKTLLVAFGQQKMFKRLTPAFLHLIVYVGFIVINIEVIEILIDGIFGTHRVLGFMGPLYSALTGTNEVLGALVVLAVAAFWWRRNGSVVRRFTGPEMRAWPRMDANVILYIEVILMVALFTMNAADLKLHQLEGKALPGAFPISSLLTGLFPDSVTALHVLERVGWWAHIVGILLFLNYLPSSKHFHIIMAFPNVYFSRLMPQGKFSNVDSITHEVKAMMDPTYQVPTPPVSEGAEAAPTSFGAKDVNDLAWTNLLNAYSCTECGRCTSVCPANLTGKLLSPRKIIMDTRDRMEEKYNSPLIFNPNLYGKEAKHDPQEQLDKENHTLLRGYVTPEELWACTTCNACVEACPVNINPLESIIEMRRFLVLEESAAPNSLNVMFSNIENNGAPWAFSPSDRFNWADELYVTDKAGATA</sequence>
<evidence type="ECO:0000256" key="4">
    <source>
        <dbReference type="ARBA" id="ARBA00023004"/>
    </source>
</evidence>
<keyword evidence="9" id="KW-1185">Reference proteome</keyword>
<feature type="transmembrane region" description="Helical" evidence="6">
    <location>
        <begin position="122"/>
        <end position="146"/>
    </location>
</feature>
<proteinExistence type="predicted"/>
<protein>
    <submittedName>
        <fullName evidence="8">4Fe-4S dicluster domain-containing protein</fullName>
    </submittedName>
</protein>
<dbReference type="PANTHER" id="PTHR43255:SF1">
    <property type="entry name" value="IRON-SULFUR-BINDING OXIDOREDUCTASE FADF-RELATED"/>
    <property type="match status" value="1"/>
</dbReference>
<gene>
    <name evidence="8" type="ORF">IC231_00730</name>
</gene>
<comment type="caution">
    <text evidence="8">The sequence shown here is derived from an EMBL/GenBank/DDBJ whole genome shotgun (WGS) entry which is preliminary data.</text>
</comment>
<evidence type="ECO:0000256" key="3">
    <source>
        <dbReference type="ARBA" id="ARBA00023002"/>
    </source>
</evidence>
<dbReference type="PROSITE" id="PS51379">
    <property type="entry name" value="4FE4S_FER_2"/>
    <property type="match status" value="2"/>
</dbReference>
<evidence type="ECO:0000313" key="8">
    <source>
        <dbReference type="EMBL" id="MBD2713553.1"/>
    </source>
</evidence>
<dbReference type="Pfam" id="PF13187">
    <property type="entry name" value="Fer4_9"/>
    <property type="match status" value="1"/>
</dbReference>
<evidence type="ECO:0000256" key="1">
    <source>
        <dbReference type="ARBA" id="ARBA00022485"/>
    </source>
</evidence>
<keyword evidence="3" id="KW-0560">Oxidoreductase</keyword>
<keyword evidence="5" id="KW-0411">Iron-sulfur</keyword>
<keyword evidence="1" id="KW-0004">4Fe-4S</keyword>
<dbReference type="Gene3D" id="1.10.1060.10">
    <property type="entry name" value="Alpha-helical ferredoxin"/>
    <property type="match status" value="1"/>
</dbReference>
<evidence type="ECO:0000259" key="7">
    <source>
        <dbReference type="PROSITE" id="PS51379"/>
    </source>
</evidence>
<dbReference type="InterPro" id="IPR017900">
    <property type="entry name" value="4Fe4S_Fe_S_CS"/>
</dbReference>
<feature type="transmembrane region" description="Helical" evidence="6">
    <location>
        <begin position="20"/>
        <end position="39"/>
    </location>
</feature>
<dbReference type="InterPro" id="IPR017896">
    <property type="entry name" value="4Fe4S_Fe-S-bd"/>
</dbReference>
<evidence type="ECO:0000313" key="9">
    <source>
        <dbReference type="Proteomes" id="UP000642468"/>
    </source>
</evidence>
<keyword evidence="6" id="KW-0472">Membrane</keyword>
<feature type="transmembrane region" description="Helical" evidence="6">
    <location>
        <begin position="84"/>
        <end position="110"/>
    </location>
</feature>
<dbReference type="EMBL" id="JACWZZ010000001">
    <property type="protein sequence ID" value="MBD2713553.1"/>
    <property type="molecule type" value="Genomic_DNA"/>
</dbReference>
<evidence type="ECO:0000256" key="5">
    <source>
        <dbReference type="ARBA" id="ARBA00023014"/>
    </source>
</evidence>
<keyword evidence="6" id="KW-0812">Transmembrane</keyword>
<accession>A0ABR8JDE1</accession>
<reference evidence="8 9" key="1">
    <citation type="submission" date="2020-09" db="EMBL/GenBank/DDBJ databases">
        <authorList>
            <person name="Kim M.K."/>
        </authorList>
    </citation>
    <scope>NUCLEOTIDE SEQUENCE [LARGE SCALE GENOMIC DNA]</scope>
    <source>
        <strain evidence="8 9">BT646</strain>
    </source>
</reference>
<dbReference type="InterPro" id="IPR009051">
    <property type="entry name" value="Helical_ferredxn"/>
</dbReference>
<organism evidence="8 9">
    <name type="scientific">Hymenobacter duratus</name>
    <dbReference type="NCBI Taxonomy" id="2771356"/>
    <lineage>
        <taxon>Bacteria</taxon>
        <taxon>Pseudomonadati</taxon>
        <taxon>Bacteroidota</taxon>
        <taxon>Cytophagia</taxon>
        <taxon>Cytophagales</taxon>
        <taxon>Hymenobacteraceae</taxon>
        <taxon>Hymenobacter</taxon>
    </lineage>
</organism>
<evidence type="ECO:0000256" key="6">
    <source>
        <dbReference type="SAM" id="Phobius"/>
    </source>
</evidence>
<feature type="transmembrane region" description="Helical" evidence="6">
    <location>
        <begin position="171"/>
        <end position="189"/>
    </location>
</feature>
<dbReference type="InterPro" id="IPR051460">
    <property type="entry name" value="HdrC_iron-sulfur_subunit"/>
</dbReference>
<dbReference type="SUPFAM" id="SSF46548">
    <property type="entry name" value="alpha-helical ferredoxin"/>
    <property type="match status" value="1"/>
</dbReference>
<feature type="domain" description="4Fe-4S ferredoxin-type" evidence="7">
    <location>
        <begin position="316"/>
        <end position="346"/>
    </location>
</feature>